<proteinExistence type="predicted"/>
<dbReference type="EMBL" id="LAZR01034918">
    <property type="protein sequence ID" value="KKL28935.1"/>
    <property type="molecule type" value="Genomic_DNA"/>
</dbReference>
<organism evidence="1">
    <name type="scientific">marine sediment metagenome</name>
    <dbReference type="NCBI Taxonomy" id="412755"/>
    <lineage>
        <taxon>unclassified sequences</taxon>
        <taxon>metagenomes</taxon>
        <taxon>ecological metagenomes</taxon>
    </lineage>
</organism>
<reference evidence="1" key="1">
    <citation type="journal article" date="2015" name="Nature">
        <title>Complex archaea that bridge the gap between prokaryotes and eukaryotes.</title>
        <authorList>
            <person name="Spang A."/>
            <person name="Saw J.H."/>
            <person name="Jorgensen S.L."/>
            <person name="Zaremba-Niedzwiedzka K."/>
            <person name="Martijn J."/>
            <person name="Lind A.E."/>
            <person name="van Eijk R."/>
            <person name="Schleper C."/>
            <person name="Guy L."/>
            <person name="Ettema T.J."/>
        </authorList>
    </citation>
    <scope>NUCLEOTIDE SEQUENCE</scope>
</reference>
<comment type="caution">
    <text evidence="1">The sequence shown here is derived from an EMBL/GenBank/DDBJ whole genome shotgun (WGS) entry which is preliminary data.</text>
</comment>
<accession>A0A0F9C424</accession>
<dbReference type="AlphaFoldDB" id="A0A0F9C424"/>
<evidence type="ECO:0000313" key="1">
    <source>
        <dbReference type="EMBL" id="KKL28935.1"/>
    </source>
</evidence>
<protein>
    <submittedName>
        <fullName evidence="1">Uncharacterized protein</fullName>
    </submittedName>
</protein>
<sequence>MSNVSNTSTAPIPRFTMEELLREAVEAVPTDGRCIFTTRELARLWGYTTQNSARRQMDLLTEKGWKFPATRKSILTRTGDLTSTHAYAVVPPEGGNGETTSGGKA</sequence>
<gene>
    <name evidence="1" type="ORF">LCGC14_2370180</name>
</gene>
<name>A0A0F9C424_9ZZZZ</name>